<feature type="compositionally biased region" description="Low complexity" evidence="1">
    <location>
        <begin position="133"/>
        <end position="144"/>
    </location>
</feature>
<feature type="compositionally biased region" description="Low complexity" evidence="1">
    <location>
        <begin position="34"/>
        <end position="61"/>
    </location>
</feature>
<keyword evidence="4" id="KW-1185">Reference proteome</keyword>
<feature type="compositionally biased region" description="Low complexity" evidence="1">
    <location>
        <begin position="193"/>
        <end position="209"/>
    </location>
</feature>
<keyword evidence="2" id="KW-1133">Transmembrane helix</keyword>
<proteinExistence type="predicted"/>
<sequence length="514" mass="53820">MSPSVHRRLGDGVAAGKGGPIGAREAATRRHHALAAAAAAPSFSSPPEGAESELPSPSSWHPLPPSVPKRRRVGTATSASADAASVPASFKRTAARMTWPPERTPTMRGLEGGGGALSSTKPRRGLTRGEEYLGWLGSLRSGSGPPEALRALAPRRDAGASPSPSPSASAPPSPTASSATRVPPPRRGGGINASASSTTTSSAAPTASPKGRPHASAASPVGWSTTTPLLSAPATASRGDRRQSHGRVRRPSSLHGRVRRRKQNYPPGAQVLFLPPLMILRRRPMGHLHPLLCPRLVPGQLRYFICLLIVGSIHVFAPPPHQTNPTTGTRGGASLLQTNVAIVALGAPAFPHLDALTQRIIEVLFDLNYGHLGYAGVVLMGVYAGLVELLSGWNATLKVFYVLLLILGAFGLGTGLMAATSIAPTAYTHQVSSVCSRLCTCLATFVFIVALACHMGSHGYIAGIVLGVLAVSYICSVWIEGDPAAHGAYSRVWTATKDLWQWFKRYGQRGPILP</sequence>
<dbReference type="Proteomes" id="UP000636709">
    <property type="component" value="Unassembled WGS sequence"/>
</dbReference>
<feature type="transmembrane region" description="Helical" evidence="2">
    <location>
        <begin position="372"/>
        <end position="392"/>
    </location>
</feature>
<organism evidence="3 4">
    <name type="scientific">Digitaria exilis</name>
    <dbReference type="NCBI Taxonomy" id="1010633"/>
    <lineage>
        <taxon>Eukaryota</taxon>
        <taxon>Viridiplantae</taxon>
        <taxon>Streptophyta</taxon>
        <taxon>Embryophyta</taxon>
        <taxon>Tracheophyta</taxon>
        <taxon>Spermatophyta</taxon>
        <taxon>Magnoliopsida</taxon>
        <taxon>Liliopsida</taxon>
        <taxon>Poales</taxon>
        <taxon>Poaceae</taxon>
        <taxon>PACMAD clade</taxon>
        <taxon>Panicoideae</taxon>
        <taxon>Panicodae</taxon>
        <taxon>Paniceae</taxon>
        <taxon>Anthephorinae</taxon>
        <taxon>Digitaria</taxon>
    </lineage>
</organism>
<dbReference type="AlphaFoldDB" id="A0A835F985"/>
<dbReference type="OrthoDB" id="696300at2759"/>
<feature type="region of interest" description="Disordered" evidence="1">
    <location>
        <begin position="1"/>
        <end position="264"/>
    </location>
</feature>
<evidence type="ECO:0000313" key="3">
    <source>
        <dbReference type="EMBL" id="KAF8732174.1"/>
    </source>
</evidence>
<feature type="compositionally biased region" description="Low complexity" evidence="1">
    <location>
        <begin position="76"/>
        <end position="89"/>
    </location>
</feature>
<feature type="compositionally biased region" description="Pro residues" evidence="1">
    <location>
        <begin position="163"/>
        <end position="174"/>
    </location>
</feature>
<evidence type="ECO:0000256" key="1">
    <source>
        <dbReference type="SAM" id="MobiDB-lite"/>
    </source>
</evidence>
<feature type="transmembrane region" description="Helical" evidence="2">
    <location>
        <begin position="399"/>
        <end position="419"/>
    </location>
</feature>
<feature type="compositionally biased region" description="Basic residues" evidence="1">
    <location>
        <begin position="244"/>
        <end position="263"/>
    </location>
</feature>
<name>A0A835F985_9POAL</name>
<protein>
    <submittedName>
        <fullName evidence="3">Uncharacterized protein</fullName>
    </submittedName>
</protein>
<feature type="compositionally biased region" description="Low complexity" evidence="1">
    <location>
        <begin position="224"/>
        <end position="237"/>
    </location>
</feature>
<evidence type="ECO:0000313" key="4">
    <source>
        <dbReference type="Proteomes" id="UP000636709"/>
    </source>
</evidence>
<keyword evidence="2" id="KW-0812">Transmembrane</keyword>
<evidence type="ECO:0000256" key="2">
    <source>
        <dbReference type="SAM" id="Phobius"/>
    </source>
</evidence>
<dbReference type="EMBL" id="JACEFO010001605">
    <property type="protein sequence ID" value="KAF8732174.1"/>
    <property type="molecule type" value="Genomic_DNA"/>
</dbReference>
<feature type="transmembrane region" description="Helical" evidence="2">
    <location>
        <begin position="431"/>
        <end position="453"/>
    </location>
</feature>
<keyword evidence="2" id="KW-0472">Membrane</keyword>
<gene>
    <name evidence="3" type="ORF">HU200_016143</name>
</gene>
<accession>A0A835F985</accession>
<feature type="transmembrane region" description="Helical" evidence="2">
    <location>
        <begin position="460"/>
        <end position="479"/>
    </location>
</feature>
<reference evidence="3" key="1">
    <citation type="submission" date="2020-07" db="EMBL/GenBank/DDBJ databases">
        <title>Genome sequence and genetic diversity analysis of an under-domesticated orphan crop, white fonio (Digitaria exilis).</title>
        <authorList>
            <person name="Bennetzen J.L."/>
            <person name="Chen S."/>
            <person name="Ma X."/>
            <person name="Wang X."/>
            <person name="Yssel A.E.J."/>
            <person name="Chaluvadi S.R."/>
            <person name="Johnson M."/>
            <person name="Gangashetty P."/>
            <person name="Hamidou F."/>
            <person name="Sanogo M.D."/>
            <person name="Zwaenepoel A."/>
            <person name="Wallace J."/>
            <person name="Van De Peer Y."/>
            <person name="Van Deynze A."/>
        </authorList>
    </citation>
    <scope>NUCLEOTIDE SEQUENCE</scope>
    <source>
        <tissue evidence="3">Leaves</tissue>
    </source>
</reference>
<comment type="caution">
    <text evidence="3">The sequence shown here is derived from an EMBL/GenBank/DDBJ whole genome shotgun (WGS) entry which is preliminary data.</text>
</comment>